<dbReference type="InterPro" id="IPR018881">
    <property type="entry name" value="C2orf69_mit"/>
</dbReference>
<dbReference type="AlphaFoldDB" id="A0A210R3N5"/>
<organism evidence="2 3">
    <name type="scientific">Mizuhopecten yessoensis</name>
    <name type="common">Japanese scallop</name>
    <name type="synonym">Patinopecten yessoensis</name>
    <dbReference type="NCBI Taxonomy" id="6573"/>
    <lineage>
        <taxon>Eukaryota</taxon>
        <taxon>Metazoa</taxon>
        <taxon>Spiralia</taxon>
        <taxon>Lophotrochozoa</taxon>
        <taxon>Mollusca</taxon>
        <taxon>Bivalvia</taxon>
        <taxon>Autobranchia</taxon>
        <taxon>Pteriomorphia</taxon>
        <taxon>Pectinida</taxon>
        <taxon>Pectinoidea</taxon>
        <taxon>Pectinidae</taxon>
        <taxon>Mizuhopecten</taxon>
    </lineage>
</organism>
<feature type="chain" id="PRO_5013165884" evidence="1">
    <location>
        <begin position="21"/>
        <end position="316"/>
    </location>
</feature>
<evidence type="ECO:0000313" key="2">
    <source>
        <dbReference type="EMBL" id="OWF55481.1"/>
    </source>
</evidence>
<dbReference type="OrthoDB" id="419333at2759"/>
<dbReference type="Pfam" id="PF10561">
    <property type="entry name" value="C2orf69"/>
    <property type="match status" value="2"/>
</dbReference>
<proteinExistence type="predicted"/>
<protein>
    <submittedName>
        <fullName evidence="2">UPF0565 protein C2orf69-like</fullName>
    </submittedName>
</protein>
<evidence type="ECO:0000313" key="3">
    <source>
        <dbReference type="Proteomes" id="UP000242188"/>
    </source>
</evidence>
<dbReference type="PANTHER" id="PTHR31296:SF1">
    <property type="entry name" value="MITOCHONDRIAL PROTEIN C2ORF69"/>
    <property type="match status" value="1"/>
</dbReference>
<dbReference type="GO" id="GO:0005739">
    <property type="term" value="C:mitochondrion"/>
    <property type="evidence" value="ECO:0007669"/>
    <property type="project" value="TreeGrafter"/>
</dbReference>
<accession>A0A210R3N5</accession>
<feature type="signal peptide" evidence="1">
    <location>
        <begin position="1"/>
        <end position="20"/>
    </location>
</feature>
<keyword evidence="1" id="KW-0732">Signal</keyword>
<comment type="caution">
    <text evidence="2">The sequence shown here is derived from an EMBL/GenBank/DDBJ whole genome shotgun (WGS) entry which is preliminary data.</text>
</comment>
<evidence type="ECO:0000256" key="1">
    <source>
        <dbReference type="SAM" id="SignalP"/>
    </source>
</evidence>
<dbReference type="PANTHER" id="PTHR31296">
    <property type="entry name" value="UPF0565 PROTEIN C2ORF69"/>
    <property type="match status" value="1"/>
</dbReference>
<dbReference type="EMBL" id="NEDP02000657">
    <property type="protein sequence ID" value="OWF55481.1"/>
    <property type="molecule type" value="Genomic_DNA"/>
</dbReference>
<gene>
    <name evidence="2" type="ORF">KP79_PYT19531</name>
</gene>
<name>A0A210R3N5_MIZYE</name>
<sequence>MVHTHLLCMLSVLSVLFSDASCTIAVTGFRRMTATMATQHCRCQRLIGVSGSRYKLNDVVVAGRSVDTAKHHIIYFGGDVQDYKEKMVATNSEYIQWNVETTAELLSQRFPEGMIMVVKPKTMYLNTFSVYSNFVDFSESESSPTHRDDWGGLSHLIKLYANILNRLQPGDHDPKNSCDKENCDTKVPIILIGFSKGCVVLNQFICELHMVDIDENVKSFMKKVKSMYWLDGGHNGGSNTWITDRVLLKKLAYHKLELFTHVTPYQVMDPMRAWIGEEQTLFVKELKELGANIRHFDHHFDKKPCIENHFDVLKQF</sequence>
<dbReference type="Proteomes" id="UP000242188">
    <property type="component" value="Unassembled WGS sequence"/>
</dbReference>
<keyword evidence="3" id="KW-1185">Reference proteome</keyword>
<reference evidence="2 3" key="1">
    <citation type="journal article" date="2017" name="Nat. Ecol. Evol.">
        <title>Scallop genome provides insights into evolution of bilaterian karyotype and development.</title>
        <authorList>
            <person name="Wang S."/>
            <person name="Zhang J."/>
            <person name="Jiao W."/>
            <person name="Li J."/>
            <person name="Xun X."/>
            <person name="Sun Y."/>
            <person name="Guo X."/>
            <person name="Huan P."/>
            <person name="Dong B."/>
            <person name="Zhang L."/>
            <person name="Hu X."/>
            <person name="Sun X."/>
            <person name="Wang J."/>
            <person name="Zhao C."/>
            <person name="Wang Y."/>
            <person name="Wang D."/>
            <person name="Huang X."/>
            <person name="Wang R."/>
            <person name="Lv J."/>
            <person name="Li Y."/>
            <person name="Zhang Z."/>
            <person name="Liu B."/>
            <person name="Lu W."/>
            <person name="Hui Y."/>
            <person name="Liang J."/>
            <person name="Zhou Z."/>
            <person name="Hou R."/>
            <person name="Li X."/>
            <person name="Liu Y."/>
            <person name="Li H."/>
            <person name="Ning X."/>
            <person name="Lin Y."/>
            <person name="Zhao L."/>
            <person name="Xing Q."/>
            <person name="Dou J."/>
            <person name="Li Y."/>
            <person name="Mao J."/>
            <person name="Guo H."/>
            <person name="Dou H."/>
            <person name="Li T."/>
            <person name="Mu C."/>
            <person name="Jiang W."/>
            <person name="Fu Q."/>
            <person name="Fu X."/>
            <person name="Miao Y."/>
            <person name="Liu J."/>
            <person name="Yu Q."/>
            <person name="Li R."/>
            <person name="Liao H."/>
            <person name="Li X."/>
            <person name="Kong Y."/>
            <person name="Jiang Z."/>
            <person name="Chourrout D."/>
            <person name="Li R."/>
            <person name="Bao Z."/>
        </authorList>
    </citation>
    <scope>NUCLEOTIDE SEQUENCE [LARGE SCALE GENOMIC DNA]</scope>
    <source>
        <strain evidence="2 3">PY_sf001</strain>
    </source>
</reference>